<evidence type="ECO:0000313" key="2">
    <source>
        <dbReference type="Proteomes" id="UP000004994"/>
    </source>
</evidence>
<protein>
    <submittedName>
        <fullName evidence="1">Uncharacterized protein</fullName>
    </submittedName>
</protein>
<dbReference type="AlphaFoldDB" id="A0A3Q7EPR0"/>
<keyword evidence="2" id="KW-1185">Reference proteome</keyword>
<name>A0A3Q7EPR0_SOLLC</name>
<organism evidence="1">
    <name type="scientific">Solanum lycopersicum</name>
    <name type="common">Tomato</name>
    <name type="synonym">Lycopersicon esculentum</name>
    <dbReference type="NCBI Taxonomy" id="4081"/>
    <lineage>
        <taxon>Eukaryota</taxon>
        <taxon>Viridiplantae</taxon>
        <taxon>Streptophyta</taxon>
        <taxon>Embryophyta</taxon>
        <taxon>Tracheophyta</taxon>
        <taxon>Spermatophyta</taxon>
        <taxon>Magnoliopsida</taxon>
        <taxon>eudicotyledons</taxon>
        <taxon>Gunneridae</taxon>
        <taxon>Pentapetalae</taxon>
        <taxon>asterids</taxon>
        <taxon>lamiids</taxon>
        <taxon>Solanales</taxon>
        <taxon>Solanaceae</taxon>
        <taxon>Solanoideae</taxon>
        <taxon>Solaneae</taxon>
        <taxon>Solanum</taxon>
        <taxon>Solanum subgen. Lycopersicon</taxon>
    </lineage>
</organism>
<dbReference type="Gramene" id="Solyc01g103290.3.1">
    <property type="protein sequence ID" value="Solyc01g103290.3.1.1"/>
    <property type="gene ID" value="Solyc01g103290.3"/>
</dbReference>
<reference evidence="1" key="1">
    <citation type="journal article" date="2012" name="Nature">
        <title>The tomato genome sequence provides insights into fleshy fruit evolution.</title>
        <authorList>
            <consortium name="Tomato Genome Consortium"/>
        </authorList>
    </citation>
    <scope>NUCLEOTIDE SEQUENCE [LARGE SCALE GENOMIC DNA]</scope>
    <source>
        <strain evidence="1">cv. Heinz 1706</strain>
    </source>
</reference>
<reference evidence="1" key="2">
    <citation type="submission" date="2019-01" db="UniProtKB">
        <authorList>
            <consortium name="EnsemblPlants"/>
        </authorList>
    </citation>
    <scope>IDENTIFICATION</scope>
    <source>
        <strain evidence="1">cv. Heinz 1706</strain>
    </source>
</reference>
<dbReference type="InParanoid" id="A0A3Q7EPR0"/>
<proteinExistence type="predicted"/>
<dbReference type="Proteomes" id="UP000004994">
    <property type="component" value="Chromosome 1"/>
</dbReference>
<accession>A0A3Q7EPR0</accession>
<dbReference type="EnsemblPlants" id="Solyc01g103290.3.1">
    <property type="protein sequence ID" value="Solyc01g103290.3.1.1"/>
    <property type="gene ID" value="Solyc01g103290.3"/>
</dbReference>
<sequence length="55" mass="6089">MATKMAPPLSISSPRLLFQNLPVAFFSCSPSSSSCCCTEDLRYTSFFFVLLIFSV</sequence>
<evidence type="ECO:0000313" key="1">
    <source>
        <dbReference type="EnsemblPlants" id="Solyc01g103290.3.1.1"/>
    </source>
</evidence>
<dbReference type="PROSITE" id="PS51257">
    <property type="entry name" value="PROKAR_LIPOPROTEIN"/>
    <property type="match status" value="1"/>
</dbReference>